<dbReference type="HOGENOM" id="CLU_2984388_0_0_1"/>
<dbReference type="EMBL" id="KK365146">
    <property type="protein sequence ID" value="KCZ81231.1"/>
    <property type="molecule type" value="Genomic_DNA"/>
</dbReference>
<evidence type="ECO:0000313" key="1">
    <source>
        <dbReference type="EMBL" id="KCZ81231.1"/>
    </source>
</evidence>
<evidence type="ECO:0000313" key="2">
    <source>
        <dbReference type="Proteomes" id="UP000030655"/>
    </source>
</evidence>
<reference evidence="1 2" key="2">
    <citation type="submission" date="2014-03" db="EMBL/GenBank/DDBJ databases">
        <title>The Genome Sequence of Anncaliia algerae insect isolate PRA339.</title>
        <authorList>
            <consortium name="The Broad Institute Genome Sequencing Platform"/>
            <consortium name="The Broad Institute Genome Sequencing Center for Infectious Disease"/>
            <person name="Cuomo C."/>
            <person name="Becnel J."/>
            <person name="Sanscrainte N."/>
            <person name="Walker B."/>
            <person name="Young S.K."/>
            <person name="Zeng Q."/>
            <person name="Gargeya S."/>
            <person name="Fitzgerald M."/>
            <person name="Haas B."/>
            <person name="Abouelleil A."/>
            <person name="Alvarado L."/>
            <person name="Arachchi H.M."/>
            <person name="Berlin A.M."/>
            <person name="Chapman S.B."/>
            <person name="Dewar J."/>
            <person name="Goldberg J."/>
            <person name="Griggs A."/>
            <person name="Gujja S."/>
            <person name="Hansen M."/>
            <person name="Howarth C."/>
            <person name="Imamovic A."/>
            <person name="Larimer J."/>
            <person name="McCowan C."/>
            <person name="Murphy C."/>
            <person name="Neiman D."/>
            <person name="Pearson M."/>
            <person name="Priest M."/>
            <person name="Roberts A."/>
            <person name="Saif S."/>
            <person name="Shea T."/>
            <person name="Sisk P."/>
            <person name="Sykes S."/>
            <person name="Wortman J."/>
            <person name="Nusbaum C."/>
            <person name="Birren B."/>
        </authorList>
    </citation>
    <scope>NUCLEOTIDE SEQUENCE [LARGE SCALE GENOMIC DNA]</scope>
    <source>
        <strain evidence="1 2">PRA339</strain>
    </source>
</reference>
<dbReference type="Proteomes" id="UP000030655">
    <property type="component" value="Unassembled WGS sequence"/>
</dbReference>
<dbReference type="VEuPathDB" id="MicrosporidiaDB:H312_01308"/>
<name>A0A059F2P4_9MICR</name>
<proteinExistence type="predicted"/>
<gene>
    <name evidence="1" type="ORF">H312_01308</name>
</gene>
<dbReference type="OrthoDB" id="10601849at2759"/>
<dbReference type="AlphaFoldDB" id="A0A059F2P4"/>
<feature type="non-terminal residue" evidence="1">
    <location>
        <position position="1"/>
    </location>
</feature>
<keyword evidence="2" id="KW-1185">Reference proteome</keyword>
<sequence length="58" mass="6705">NTTEKKDSKVLFAAEISRILDCNLVFWIYPDLISISEGYMDVLLLIQRLTLQCQVTEI</sequence>
<accession>A0A059F2P4</accession>
<reference evidence="2" key="1">
    <citation type="submission" date="2013-02" db="EMBL/GenBank/DDBJ databases">
        <authorList>
            <consortium name="The Broad Institute Genome Sequencing Platform"/>
            <person name="Cuomo C."/>
            <person name="Becnel J."/>
            <person name="Sanscrainte N."/>
            <person name="Walker B."/>
            <person name="Young S.K."/>
            <person name="Zeng Q."/>
            <person name="Gargeya S."/>
            <person name="Fitzgerald M."/>
            <person name="Haas B."/>
            <person name="Abouelleil A."/>
            <person name="Alvarado L."/>
            <person name="Arachchi H.M."/>
            <person name="Berlin A.M."/>
            <person name="Chapman S.B."/>
            <person name="Dewar J."/>
            <person name="Goldberg J."/>
            <person name="Griggs A."/>
            <person name="Gujja S."/>
            <person name="Hansen M."/>
            <person name="Howarth C."/>
            <person name="Imamovic A."/>
            <person name="Larimer J."/>
            <person name="McCowan C."/>
            <person name="Murphy C."/>
            <person name="Neiman D."/>
            <person name="Pearson M."/>
            <person name="Priest M."/>
            <person name="Roberts A."/>
            <person name="Saif S."/>
            <person name="Shea T."/>
            <person name="Sisk P."/>
            <person name="Sykes S."/>
            <person name="Wortman J."/>
            <person name="Nusbaum C."/>
            <person name="Birren B."/>
        </authorList>
    </citation>
    <scope>NUCLEOTIDE SEQUENCE [LARGE SCALE GENOMIC DNA]</scope>
    <source>
        <strain evidence="2">PRA339</strain>
    </source>
</reference>
<organism evidence="1 2">
    <name type="scientific">Anncaliia algerae PRA339</name>
    <dbReference type="NCBI Taxonomy" id="1288291"/>
    <lineage>
        <taxon>Eukaryota</taxon>
        <taxon>Fungi</taxon>
        <taxon>Fungi incertae sedis</taxon>
        <taxon>Microsporidia</taxon>
        <taxon>Tubulinosematoidea</taxon>
        <taxon>Tubulinosematidae</taxon>
        <taxon>Anncaliia</taxon>
    </lineage>
</organism>
<protein>
    <submittedName>
        <fullName evidence="1">Uncharacterized protein</fullName>
    </submittedName>
</protein>